<dbReference type="EMBL" id="LCWV01000014">
    <property type="protein sequence ID" value="PWI68755.1"/>
    <property type="molecule type" value="Genomic_DNA"/>
</dbReference>
<dbReference type="CDD" id="cd07489">
    <property type="entry name" value="Peptidases_S8_5"/>
    <property type="match status" value="1"/>
</dbReference>
<dbReference type="PROSITE" id="PS00138">
    <property type="entry name" value="SUBTILASE_SER"/>
    <property type="match status" value="1"/>
</dbReference>
<gene>
    <name evidence="12" type="ORF">PCL_01844</name>
</gene>
<dbReference type="Proteomes" id="UP000245956">
    <property type="component" value="Unassembled WGS sequence"/>
</dbReference>
<evidence type="ECO:0000256" key="6">
    <source>
        <dbReference type="PIRSR" id="PIRSR615500-1"/>
    </source>
</evidence>
<evidence type="ECO:0000256" key="9">
    <source>
        <dbReference type="SAM" id="SignalP"/>
    </source>
</evidence>
<keyword evidence="4 7" id="KW-0378">Hydrolase</keyword>
<keyword evidence="3 9" id="KW-0732">Signal</keyword>
<dbReference type="InterPro" id="IPR036852">
    <property type="entry name" value="Peptidase_S8/S53_dom_sf"/>
</dbReference>
<dbReference type="PROSITE" id="PS00137">
    <property type="entry name" value="SUBTILASE_HIS"/>
    <property type="match status" value="1"/>
</dbReference>
<feature type="domain" description="C5a peptidase/Subtilisin-like protease SBT2-like Fn3-like" evidence="11">
    <location>
        <begin position="605"/>
        <end position="721"/>
    </location>
</feature>
<evidence type="ECO:0000256" key="5">
    <source>
        <dbReference type="ARBA" id="ARBA00022825"/>
    </source>
</evidence>
<dbReference type="InterPro" id="IPR050131">
    <property type="entry name" value="Peptidase_S8_subtilisin-like"/>
</dbReference>
<evidence type="ECO:0000256" key="8">
    <source>
        <dbReference type="RuleBase" id="RU003355"/>
    </source>
</evidence>
<comment type="caution">
    <text evidence="12">The sequence shown here is derived from an EMBL/GenBank/DDBJ whole genome shotgun (WGS) entry which is preliminary data.</text>
</comment>
<proteinExistence type="inferred from homology"/>
<dbReference type="PROSITE" id="PS00136">
    <property type="entry name" value="SUBTILASE_ASP"/>
    <property type="match status" value="1"/>
</dbReference>
<dbReference type="SUPFAM" id="SSF52025">
    <property type="entry name" value="PA domain"/>
    <property type="match status" value="1"/>
</dbReference>
<dbReference type="Pfam" id="PF00082">
    <property type="entry name" value="Peptidase_S8"/>
    <property type="match status" value="1"/>
</dbReference>
<organism evidence="12 13">
    <name type="scientific">Purpureocillium lilacinum</name>
    <name type="common">Paecilomyces lilacinus</name>
    <dbReference type="NCBI Taxonomy" id="33203"/>
    <lineage>
        <taxon>Eukaryota</taxon>
        <taxon>Fungi</taxon>
        <taxon>Dikarya</taxon>
        <taxon>Ascomycota</taxon>
        <taxon>Pezizomycotina</taxon>
        <taxon>Sordariomycetes</taxon>
        <taxon>Hypocreomycetidae</taxon>
        <taxon>Hypocreales</taxon>
        <taxon>Ophiocordycipitaceae</taxon>
        <taxon>Purpureocillium</taxon>
    </lineage>
</organism>
<dbReference type="InterPro" id="IPR015500">
    <property type="entry name" value="Peptidase_S8_subtilisin-rel"/>
</dbReference>
<dbReference type="InterPro" id="IPR023827">
    <property type="entry name" value="Peptidase_S8_Asp-AS"/>
</dbReference>
<dbReference type="GO" id="GO:0016020">
    <property type="term" value="C:membrane"/>
    <property type="evidence" value="ECO:0007669"/>
    <property type="project" value="InterPro"/>
</dbReference>
<name>A0A2U3E2L9_PURLI</name>
<dbReference type="PANTHER" id="PTHR43806:SF66">
    <property type="entry name" value="SERIN ENDOPEPTIDASE"/>
    <property type="match status" value="1"/>
</dbReference>
<feature type="active site" description="Charge relay system" evidence="6 7">
    <location>
        <position position="528"/>
    </location>
</feature>
<feature type="active site" description="Charge relay system" evidence="6 7">
    <location>
        <position position="161"/>
    </location>
</feature>
<evidence type="ECO:0000256" key="7">
    <source>
        <dbReference type="PROSITE-ProRule" id="PRU01240"/>
    </source>
</evidence>
<feature type="active site" description="Charge relay system" evidence="6 7">
    <location>
        <position position="215"/>
    </location>
</feature>
<feature type="domain" description="Peptidase S8/S53" evidence="10">
    <location>
        <begin position="152"/>
        <end position="561"/>
    </location>
</feature>
<dbReference type="AlphaFoldDB" id="A0A2U3E2L9"/>
<evidence type="ECO:0000256" key="3">
    <source>
        <dbReference type="ARBA" id="ARBA00022729"/>
    </source>
</evidence>
<keyword evidence="2 7" id="KW-0645">Protease</keyword>
<sequence>MAPTTSWALFLACTYLTRGAFAALPGLQYVPGAYIFEPENGHDVSSLSDEMGSTRVIRMNFDYTLFKGGSVQLHDTTSALIKATQLGSLSSIKNVWPVRIHHLPEHEQNTNVIGALENIRTLGTHANTTEMAPFSPHVMTQVDKLHAKGITGKGVKVAILDTGVDYTNPALGGCFGKGCPISFGYDLVGDRYDPSSLDPTRRPAPDKDPIDCHGHGTHVAGIIAARDNPWGFNGAAPGADLGMYRVFGCGPGVSDEVLISAVNMAFEDGADIITGSLGSHGGWTESALETILSRVVDRGVVCTFAAGNSGAFGFFSPGGPADGNGVTSVSSFEAVNASVMLYTSHYSTHGGEWREFGFVPATRANWNVTLPIYATSLNTSITNDACKPLPDSTPNLGNKIVLIRMGTCLPYLQARYAGQKGANHIMFYNDVPGASTVSVADRPLPHVRIVSAGMVEPETGEAWVKALKAGSVITTYPDIRGGGAVSPFSSFGPTFGMDFKPQFGAPGGNILSTHSIAKGTIEVMSGTSQATPLMAAIIALIFEVRGKLDPRSLTNLLAAHAVPQLRNDGFRFFKGLAPAPHQGAGLVQAYNTAYATNMLEPSSLSFNDSDHLQPQLTFTLSNYGKLDVSYRISHVPASTVYVFPRRDDPVWHLPMSLRWDFVDAAATLGFSEEQVALAPGRRKTVSVSAKQPTNVDLERCALWSGYIIVNGRDGSSLSLPYQGLAGSPHNKTIVRSDKVILSDSDIFDQPRPPKSTFTLPAPGRFNVTDVLPLGFTNLGLGSRIIRVDIVPLTTCPPKGLAIDDPIGCSNMKTIGQPDMFLGEAQYYKS</sequence>
<dbReference type="Gene3D" id="3.40.50.200">
    <property type="entry name" value="Peptidase S8/S53 domain"/>
    <property type="match status" value="1"/>
</dbReference>
<dbReference type="Gene3D" id="3.50.30.30">
    <property type="match status" value="1"/>
</dbReference>
<dbReference type="InterPro" id="IPR023828">
    <property type="entry name" value="Peptidase_S8_Ser-AS"/>
</dbReference>
<dbReference type="PANTHER" id="PTHR43806">
    <property type="entry name" value="PEPTIDASE S8"/>
    <property type="match status" value="1"/>
</dbReference>
<evidence type="ECO:0000256" key="4">
    <source>
        <dbReference type="ARBA" id="ARBA00022801"/>
    </source>
</evidence>
<evidence type="ECO:0000313" key="13">
    <source>
        <dbReference type="Proteomes" id="UP000245956"/>
    </source>
</evidence>
<dbReference type="InterPro" id="IPR034187">
    <property type="entry name" value="Peptidases_S8_5"/>
</dbReference>
<feature type="chain" id="PRO_5015445271" evidence="9">
    <location>
        <begin position="23"/>
        <end position="829"/>
    </location>
</feature>
<dbReference type="GO" id="GO:0004252">
    <property type="term" value="F:serine-type endopeptidase activity"/>
    <property type="evidence" value="ECO:0007669"/>
    <property type="project" value="UniProtKB-UniRule"/>
</dbReference>
<feature type="signal peptide" evidence="9">
    <location>
        <begin position="1"/>
        <end position="22"/>
    </location>
</feature>
<dbReference type="PROSITE" id="PS51892">
    <property type="entry name" value="SUBTILASE"/>
    <property type="match status" value="1"/>
</dbReference>
<dbReference type="InterPro" id="IPR022398">
    <property type="entry name" value="Peptidase_S8_His-AS"/>
</dbReference>
<dbReference type="InterPro" id="IPR010435">
    <property type="entry name" value="C5a/SBT2-like_Fn3"/>
</dbReference>
<evidence type="ECO:0000313" key="12">
    <source>
        <dbReference type="EMBL" id="PWI68755.1"/>
    </source>
</evidence>
<evidence type="ECO:0000256" key="2">
    <source>
        <dbReference type="ARBA" id="ARBA00022670"/>
    </source>
</evidence>
<protein>
    <submittedName>
        <fullName evidence="12">Uncharacterized protein</fullName>
    </submittedName>
</protein>
<dbReference type="InterPro" id="IPR000209">
    <property type="entry name" value="Peptidase_S8/S53_dom"/>
</dbReference>
<dbReference type="SUPFAM" id="SSF52743">
    <property type="entry name" value="Subtilisin-like"/>
    <property type="match status" value="1"/>
</dbReference>
<dbReference type="CDD" id="cd02124">
    <property type="entry name" value="PA_PoS1_like"/>
    <property type="match status" value="1"/>
</dbReference>
<evidence type="ECO:0000259" key="11">
    <source>
        <dbReference type="Pfam" id="PF06280"/>
    </source>
</evidence>
<keyword evidence="5 7" id="KW-0720">Serine protease</keyword>
<evidence type="ECO:0000256" key="1">
    <source>
        <dbReference type="ARBA" id="ARBA00011073"/>
    </source>
</evidence>
<reference evidence="12 13" key="1">
    <citation type="journal article" date="2016" name="Front. Microbiol.">
        <title>Genome and transcriptome sequences reveal the specific parasitism of the nematophagous Purpureocillium lilacinum 36-1.</title>
        <authorList>
            <person name="Xie J."/>
            <person name="Li S."/>
            <person name="Mo C."/>
            <person name="Xiao X."/>
            <person name="Peng D."/>
            <person name="Wang G."/>
            <person name="Xiao Y."/>
        </authorList>
    </citation>
    <scope>NUCLEOTIDE SEQUENCE [LARGE SCALE GENOMIC DNA]</scope>
    <source>
        <strain evidence="12 13">36-1</strain>
    </source>
</reference>
<evidence type="ECO:0000259" key="10">
    <source>
        <dbReference type="Pfam" id="PF00082"/>
    </source>
</evidence>
<accession>A0A2U3E2L9</accession>
<dbReference type="GO" id="GO:0006508">
    <property type="term" value="P:proteolysis"/>
    <property type="evidence" value="ECO:0007669"/>
    <property type="project" value="UniProtKB-KW"/>
</dbReference>
<dbReference type="InterPro" id="IPR046450">
    <property type="entry name" value="PA_dom_sf"/>
</dbReference>
<dbReference type="PRINTS" id="PR00723">
    <property type="entry name" value="SUBTILISIN"/>
</dbReference>
<dbReference type="Pfam" id="PF06280">
    <property type="entry name" value="fn3_5"/>
    <property type="match status" value="1"/>
</dbReference>
<comment type="similarity">
    <text evidence="1 7 8">Belongs to the peptidase S8 family.</text>
</comment>